<keyword evidence="2" id="KW-1185">Reference proteome</keyword>
<accession>A0AAE0ZSE4</accession>
<gene>
    <name evidence="1" type="ORF">RRG08_030183</name>
</gene>
<dbReference type="Proteomes" id="UP001283361">
    <property type="component" value="Unassembled WGS sequence"/>
</dbReference>
<proteinExistence type="predicted"/>
<organism evidence="1 2">
    <name type="scientific">Elysia crispata</name>
    <name type="common">lettuce slug</name>
    <dbReference type="NCBI Taxonomy" id="231223"/>
    <lineage>
        <taxon>Eukaryota</taxon>
        <taxon>Metazoa</taxon>
        <taxon>Spiralia</taxon>
        <taxon>Lophotrochozoa</taxon>
        <taxon>Mollusca</taxon>
        <taxon>Gastropoda</taxon>
        <taxon>Heterobranchia</taxon>
        <taxon>Euthyneura</taxon>
        <taxon>Panpulmonata</taxon>
        <taxon>Sacoglossa</taxon>
        <taxon>Placobranchoidea</taxon>
        <taxon>Plakobranchidae</taxon>
        <taxon>Elysia</taxon>
    </lineage>
</organism>
<protein>
    <submittedName>
        <fullName evidence="1">Uncharacterized protein</fullName>
    </submittedName>
</protein>
<dbReference type="AlphaFoldDB" id="A0AAE0ZSE4"/>
<dbReference type="EMBL" id="JAWDGP010003469">
    <property type="protein sequence ID" value="KAK3774101.1"/>
    <property type="molecule type" value="Genomic_DNA"/>
</dbReference>
<evidence type="ECO:0000313" key="1">
    <source>
        <dbReference type="EMBL" id="KAK3774101.1"/>
    </source>
</evidence>
<comment type="caution">
    <text evidence="1">The sequence shown here is derived from an EMBL/GenBank/DDBJ whole genome shotgun (WGS) entry which is preliminary data.</text>
</comment>
<evidence type="ECO:0000313" key="2">
    <source>
        <dbReference type="Proteomes" id="UP001283361"/>
    </source>
</evidence>
<sequence>MSHIAASGDKREKGNASLFDPAGLFSNSSLYIIKPVKNSGDSFHANFDILVDGKTNHYPYSLLNDRIAFQERVDNQLQTAAITGRSRQDKLRLLHALRDRLLSRDNHGGALEVGHEGQLTLFDAFKNISEPKMLFCVCAACFLLSADSLACNLCALILTTA</sequence>
<reference evidence="1" key="1">
    <citation type="journal article" date="2023" name="G3 (Bethesda)">
        <title>A reference genome for the long-term kleptoplast-retaining sea slug Elysia crispata morphotype clarki.</title>
        <authorList>
            <person name="Eastman K.E."/>
            <person name="Pendleton A.L."/>
            <person name="Shaikh M.A."/>
            <person name="Suttiyut T."/>
            <person name="Ogas R."/>
            <person name="Tomko P."/>
            <person name="Gavelis G."/>
            <person name="Widhalm J.R."/>
            <person name="Wisecaver J.H."/>
        </authorList>
    </citation>
    <scope>NUCLEOTIDE SEQUENCE</scope>
    <source>
        <strain evidence="1">ECLA1</strain>
    </source>
</reference>
<name>A0AAE0ZSE4_9GAST</name>